<protein>
    <recommendedName>
        <fullName evidence="3">RRM domain-containing protein</fullName>
    </recommendedName>
</protein>
<evidence type="ECO:0000313" key="4">
    <source>
        <dbReference type="EMBL" id="KIN96631.1"/>
    </source>
</evidence>
<keyword evidence="1 2" id="KW-0694">RNA-binding</keyword>
<dbReference type="AlphaFoldDB" id="A0A0C3JG75"/>
<dbReference type="EMBL" id="KN832043">
    <property type="protein sequence ID" value="KIN96631.1"/>
    <property type="molecule type" value="Genomic_DNA"/>
</dbReference>
<name>A0A0C3JG75_PISTI</name>
<reference evidence="5" key="2">
    <citation type="submission" date="2015-01" db="EMBL/GenBank/DDBJ databases">
        <title>Evolutionary Origins and Diversification of the Mycorrhizal Mutualists.</title>
        <authorList>
            <consortium name="DOE Joint Genome Institute"/>
            <consortium name="Mycorrhizal Genomics Consortium"/>
            <person name="Kohler A."/>
            <person name="Kuo A."/>
            <person name="Nagy L.G."/>
            <person name="Floudas D."/>
            <person name="Copeland A."/>
            <person name="Barry K.W."/>
            <person name="Cichocki N."/>
            <person name="Veneault-Fourrey C."/>
            <person name="LaButti K."/>
            <person name="Lindquist E.A."/>
            <person name="Lipzen A."/>
            <person name="Lundell T."/>
            <person name="Morin E."/>
            <person name="Murat C."/>
            <person name="Riley R."/>
            <person name="Ohm R."/>
            <person name="Sun H."/>
            <person name="Tunlid A."/>
            <person name="Henrissat B."/>
            <person name="Grigoriev I.V."/>
            <person name="Hibbett D.S."/>
            <person name="Martin F."/>
        </authorList>
    </citation>
    <scope>NUCLEOTIDE SEQUENCE [LARGE SCALE GENOMIC DNA]</scope>
    <source>
        <strain evidence="5">Marx 270</strain>
    </source>
</reference>
<proteinExistence type="predicted"/>
<feature type="domain" description="RRM" evidence="3">
    <location>
        <begin position="76"/>
        <end position="162"/>
    </location>
</feature>
<dbReference type="SUPFAM" id="SSF54928">
    <property type="entry name" value="RNA-binding domain, RBD"/>
    <property type="match status" value="1"/>
</dbReference>
<evidence type="ECO:0000256" key="1">
    <source>
        <dbReference type="ARBA" id="ARBA00022884"/>
    </source>
</evidence>
<dbReference type="PROSITE" id="PS50102">
    <property type="entry name" value="RRM"/>
    <property type="match status" value="1"/>
</dbReference>
<evidence type="ECO:0000256" key="2">
    <source>
        <dbReference type="PROSITE-ProRule" id="PRU00176"/>
    </source>
</evidence>
<dbReference type="SMART" id="SM00360">
    <property type="entry name" value="RRM"/>
    <property type="match status" value="1"/>
</dbReference>
<organism evidence="4 5">
    <name type="scientific">Pisolithus tinctorius Marx 270</name>
    <dbReference type="NCBI Taxonomy" id="870435"/>
    <lineage>
        <taxon>Eukaryota</taxon>
        <taxon>Fungi</taxon>
        <taxon>Dikarya</taxon>
        <taxon>Basidiomycota</taxon>
        <taxon>Agaricomycotina</taxon>
        <taxon>Agaricomycetes</taxon>
        <taxon>Agaricomycetidae</taxon>
        <taxon>Boletales</taxon>
        <taxon>Sclerodermatineae</taxon>
        <taxon>Pisolithaceae</taxon>
        <taxon>Pisolithus</taxon>
    </lineage>
</organism>
<gene>
    <name evidence="4" type="ORF">M404DRAFT_241969</name>
</gene>
<keyword evidence="5" id="KW-1185">Reference proteome</keyword>
<accession>A0A0C3JG75</accession>
<dbReference type="InParanoid" id="A0A0C3JG75"/>
<dbReference type="CDD" id="cd00590">
    <property type="entry name" value="RRM_SF"/>
    <property type="match status" value="1"/>
</dbReference>
<dbReference type="HOGENOM" id="CLU_098737_0_0_1"/>
<dbReference type="STRING" id="870435.A0A0C3JG75"/>
<dbReference type="Proteomes" id="UP000054217">
    <property type="component" value="Unassembled WGS sequence"/>
</dbReference>
<dbReference type="Gene3D" id="3.30.70.330">
    <property type="match status" value="1"/>
</dbReference>
<dbReference type="Pfam" id="PF00076">
    <property type="entry name" value="RRM_1"/>
    <property type="match status" value="1"/>
</dbReference>
<reference evidence="4 5" key="1">
    <citation type="submission" date="2014-04" db="EMBL/GenBank/DDBJ databases">
        <authorList>
            <consortium name="DOE Joint Genome Institute"/>
            <person name="Kuo A."/>
            <person name="Kohler A."/>
            <person name="Costa M.D."/>
            <person name="Nagy L.G."/>
            <person name="Floudas D."/>
            <person name="Copeland A."/>
            <person name="Barry K.W."/>
            <person name="Cichocki N."/>
            <person name="Veneault-Fourrey C."/>
            <person name="LaButti K."/>
            <person name="Lindquist E.A."/>
            <person name="Lipzen A."/>
            <person name="Lundell T."/>
            <person name="Morin E."/>
            <person name="Murat C."/>
            <person name="Sun H."/>
            <person name="Tunlid A."/>
            <person name="Henrissat B."/>
            <person name="Grigoriev I.V."/>
            <person name="Hibbett D.S."/>
            <person name="Martin F."/>
            <person name="Nordberg H.P."/>
            <person name="Cantor M.N."/>
            <person name="Hua S.X."/>
        </authorList>
    </citation>
    <scope>NUCLEOTIDE SEQUENCE [LARGE SCALE GENOMIC DNA]</scope>
    <source>
        <strain evidence="4 5">Marx 270</strain>
    </source>
</reference>
<dbReference type="PANTHER" id="PTHR48027">
    <property type="entry name" value="HETEROGENEOUS NUCLEAR RIBONUCLEOPROTEIN 87F-RELATED"/>
    <property type="match status" value="1"/>
</dbReference>
<evidence type="ECO:0000313" key="5">
    <source>
        <dbReference type="Proteomes" id="UP000054217"/>
    </source>
</evidence>
<evidence type="ECO:0000259" key="3">
    <source>
        <dbReference type="PROSITE" id="PS50102"/>
    </source>
</evidence>
<dbReference type="InterPro" id="IPR052462">
    <property type="entry name" value="SLIRP/GR-RBP-like"/>
</dbReference>
<dbReference type="OrthoDB" id="439808at2759"/>
<dbReference type="InterPro" id="IPR035979">
    <property type="entry name" value="RBD_domain_sf"/>
</dbReference>
<dbReference type="GO" id="GO:0003723">
    <property type="term" value="F:RNA binding"/>
    <property type="evidence" value="ECO:0007669"/>
    <property type="project" value="UniProtKB-UniRule"/>
</dbReference>
<dbReference type="InterPro" id="IPR000504">
    <property type="entry name" value="RRM_dom"/>
</dbReference>
<dbReference type="InterPro" id="IPR012677">
    <property type="entry name" value="Nucleotide-bd_a/b_plait_sf"/>
</dbReference>
<sequence>MFATTFFSARSAAFAASRTRLCAQPSRVFPRNNLARCLQGTPSHPKRPFSLAQVLRQEPQNADPGTSEGSLRPPSGSVYIANVPFSVTAQQLEEAFSQFGRVRAVMLLNSGKGVPRGSGFVEFETAEEATAFVEADQQDPIFLLDRDLFVTHADIKINPARSPSDTLVAQHFSPGSEDLIRRIFSEYADSLVSVRILT</sequence>